<keyword evidence="3" id="KW-0061">Asparagine biosynthesis</keyword>
<sequence length="346" mass="39941">MQVDKRYCMSSYLMYRTIVDHEKCWSEQIRPHLWEDTIPRRPVHDSVELENHIKSSIETISKEKKVALALSGGIDSAILAKFMPPGSTAYTFQCIVPGVEVTDETPMAARYAKECGLKHEVIKIYWEDFENYAPILMKHKGAPFHSIEVQIYKAALKAKSDGVDVLLFGENADIIYGGMNGLLSQDWLIGDFIDRYTYVMPYKVLKQPELILEPFYKYTVDGHVDPHSFVSDIFRIEAMGSYTNAVQTAGISLVCPFAETYLAVPIDYTRIRNGENKYLVREVFQRLYPDLVVPPKTPMPRPMNEWFKDWQGPVRPEFWPHCTDGMTGDQKWLVWCLEKFLDLCEK</sequence>
<dbReference type="RefSeq" id="WP_099322672.1">
    <property type="nucleotide sequence ID" value="NZ_AP023321.1"/>
</dbReference>
<evidence type="ECO:0000256" key="4">
    <source>
        <dbReference type="ARBA" id="ARBA00048741"/>
    </source>
</evidence>
<dbReference type="EC" id="6.3.5.4" evidence="2"/>
<dbReference type="InterPro" id="IPR001962">
    <property type="entry name" value="Asn_synthase"/>
</dbReference>
<comment type="pathway">
    <text evidence="1">Amino-acid biosynthesis; L-asparagine biosynthesis; L-asparagine from L-aspartate (L-Gln route): step 1/1.</text>
</comment>
<keyword evidence="3" id="KW-0028">Amino-acid biosynthesis</keyword>
<evidence type="ECO:0000259" key="5">
    <source>
        <dbReference type="Pfam" id="PF00733"/>
    </source>
</evidence>
<dbReference type="GO" id="GO:0004066">
    <property type="term" value="F:asparagine synthase (glutamine-hydrolyzing) activity"/>
    <property type="evidence" value="ECO:0007669"/>
    <property type="project" value="UniProtKB-EC"/>
</dbReference>
<name>A0A7I8D3A1_9FIRM</name>
<accession>A0A7I8D3A1</accession>
<evidence type="ECO:0000313" key="6">
    <source>
        <dbReference type="EMBL" id="BCI61240.1"/>
    </source>
</evidence>
<proteinExistence type="predicted"/>
<gene>
    <name evidence="6" type="ORF">C12CBH8_18790</name>
</gene>
<organism evidence="6 7">
    <name type="scientific">Solibaculum mannosilyticum</name>
    <dbReference type="NCBI Taxonomy" id="2780922"/>
    <lineage>
        <taxon>Bacteria</taxon>
        <taxon>Bacillati</taxon>
        <taxon>Bacillota</taxon>
        <taxon>Clostridia</taxon>
        <taxon>Eubacteriales</taxon>
        <taxon>Oscillospiraceae</taxon>
        <taxon>Solibaculum</taxon>
    </lineage>
</organism>
<dbReference type="SUPFAM" id="SSF52402">
    <property type="entry name" value="Adenine nucleotide alpha hydrolases-like"/>
    <property type="match status" value="1"/>
</dbReference>
<protein>
    <recommendedName>
        <fullName evidence="2">asparagine synthase (glutamine-hydrolyzing)</fullName>
        <ecNumber evidence="2">6.3.5.4</ecNumber>
    </recommendedName>
</protein>
<dbReference type="Gene3D" id="3.40.50.620">
    <property type="entry name" value="HUPs"/>
    <property type="match status" value="1"/>
</dbReference>
<dbReference type="PANTHER" id="PTHR43284:SF1">
    <property type="entry name" value="ASPARAGINE SYNTHETASE"/>
    <property type="match status" value="1"/>
</dbReference>
<dbReference type="PANTHER" id="PTHR43284">
    <property type="entry name" value="ASPARAGINE SYNTHETASE (GLUTAMINE-HYDROLYZING)"/>
    <property type="match status" value="1"/>
</dbReference>
<dbReference type="AlphaFoldDB" id="A0A7I8D3A1"/>
<dbReference type="InterPro" id="IPR051786">
    <property type="entry name" value="ASN_synthetase/amidase"/>
</dbReference>
<comment type="catalytic activity">
    <reaction evidence="4">
        <text>L-aspartate + L-glutamine + ATP + H2O = L-asparagine + L-glutamate + AMP + diphosphate + H(+)</text>
        <dbReference type="Rhea" id="RHEA:12228"/>
        <dbReference type="ChEBI" id="CHEBI:15377"/>
        <dbReference type="ChEBI" id="CHEBI:15378"/>
        <dbReference type="ChEBI" id="CHEBI:29985"/>
        <dbReference type="ChEBI" id="CHEBI:29991"/>
        <dbReference type="ChEBI" id="CHEBI:30616"/>
        <dbReference type="ChEBI" id="CHEBI:33019"/>
        <dbReference type="ChEBI" id="CHEBI:58048"/>
        <dbReference type="ChEBI" id="CHEBI:58359"/>
        <dbReference type="ChEBI" id="CHEBI:456215"/>
        <dbReference type="EC" id="6.3.5.4"/>
    </reaction>
</comment>
<feature type="domain" description="Asparagine synthetase" evidence="5">
    <location>
        <begin position="61"/>
        <end position="190"/>
    </location>
</feature>
<evidence type="ECO:0000256" key="1">
    <source>
        <dbReference type="ARBA" id="ARBA00005187"/>
    </source>
</evidence>
<dbReference type="Pfam" id="PF00733">
    <property type="entry name" value="Asn_synthase"/>
    <property type="match status" value="1"/>
</dbReference>
<evidence type="ECO:0000313" key="7">
    <source>
        <dbReference type="Proteomes" id="UP000593890"/>
    </source>
</evidence>
<evidence type="ECO:0000256" key="3">
    <source>
        <dbReference type="ARBA" id="ARBA00022888"/>
    </source>
</evidence>
<dbReference type="InterPro" id="IPR014729">
    <property type="entry name" value="Rossmann-like_a/b/a_fold"/>
</dbReference>
<dbReference type="KEGG" id="sman:C12CBH8_18790"/>
<dbReference type="CDD" id="cd01991">
    <property type="entry name" value="Asn_synthase_B_C"/>
    <property type="match status" value="1"/>
</dbReference>
<reference evidence="7" key="1">
    <citation type="submission" date="2020-07" db="EMBL/GenBank/DDBJ databases">
        <title>Complete genome sequencing of Clostridia bacterium strain 12CBH8.</title>
        <authorList>
            <person name="Sakamoto M."/>
            <person name="Murakami T."/>
            <person name="Mori H."/>
        </authorList>
    </citation>
    <scope>NUCLEOTIDE SEQUENCE [LARGE SCALE GENOMIC DNA]</scope>
    <source>
        <strain evidence="7">12CBH8</strain>
    </source>
</reference>
<evidence type="ECO:0000256" key="2">
    <source>
        <dbReference type="ARBA" id="ARBA00012737"/>
    </source>
</evidence>
<keyword evidence="7" id="KW-1185">Reference proteome</keyword>
<dbReference type="GO" id="GO:0006529">
    <property type="term" value="P:asparagine biosynthetic process"/>
    <property type="evidence" value="ECO:0007669"/>
    <property type="project" value="UniProtKB-KW"/>
</dbReference>
<dbReference type="Proteomes" id="UP000593890">
    <property type="component" value="Chromosome"/>
</dbReference>
<dbReference type="EMBL" id="AP023321">
    <property type="protein sequence ID" value="BCI61240.1"/>
    <property type="molecule type" value="Genomic_DNA"/>
</dbReference>